<evidence type="ECO:0000313" key="12">
    <source>
        <dbReference type="EMBL" id="KAK2659966.1"/>
    </source>
</evidence>
<keyword evidence="6" id="KW-0539">Nucleus</keyword>
<dbReference type="InterPro" id="IPR009083">
    <property type="entry name" value="TFIIA_a-hlx"/>
</dbReference>
<dbReference type="SUPFAM" id="SSF47396">
    <property type="entry name" value="Transcription factor IIA (TFIIA), alpha-helical domain"/>
    <property type="match status" value="1"/>
</dbReference>
<evidence type="ECO:0000256" key="2">
    <source>
        <dbReference type="ARBA" id="ARBA00007675"/>
    </source>
</evidence>
<feature type="domain" description="Transcription initiation factor IIA gamma subunit N-terminal" evidence="8">
    <location>
        <begin position="4"/>
        <end position="49"/>
    </location>
</feature>
<dbReference type="SUPFAM" id="SSF50784">
    <property type="entry name" value="Transcription factor IIA (TFIIA), beta-barrel domain"/>
    <property type="match status" value="1"/>
</dbReference>
<dbReference type="Pfam" id="PF23229">
    <property type="entry name" value="DUF7067"/>
    <property type="match status" value="1"/>
</dbReference>
<comment type="caution">
    <text evidence="12">The sequence shown here is derived from an EMBL/GenBank/DDBJ whole genome shotgun (WGS) entry which is preliminary data.</text>
</comment>
<dbReference type="Proteomes" id="UP001280121">
    <property type="component" value="Unassembled WGS sequence"/>
</dbReference>
<evidence type="ECO:0000256" key="1">
    <source>
        <dbReference type="ARBA" id="ARBA00004123"/>
    </source>
</evidence>
<name>A0AAE0CQS8_9ROSI</name>
<dbReference type="Gene3D" id="1.10.287.190">
    <property type="entry name" value="Transcription factor IIA gamma subunit, alpha-helical domain"/>
    <property type="match status" value="1"/>
</dbReference>
<feature type="domain" description="DUF7067" evidence="11">
    <location>
        <begin position="184"/>
        <end position="236"/>
    </location>
</feature>
<proteinExistence type="inferred from homology"/>
<dbReference type="InterPro" id="IPR015871">
    <property type="entry name" value="TFIIA_gsu_C"/>
</dbReference>
<dbReference type="Pfam" id="PF02268">
    <property type="entry name" value="TFIIA_gamma_N"/>
    <property type="match status" value="1"/>
</dbReference>
<dbReference type="Gene3D" id="2.30.18.10">
    <property type="entry name" value="Transcription factor IIA (TFIIA), beta-barrel domain"/>
    <property type="match status" value="1"/>
</dbReference>
<dbReference type="GO" id="GO:0006367">
    <property type="term" value="P:transcription initiation at RNA polymerase II promoter"/>
    <property type="evidence" value="ECO:0007669"/>
    <property type="project" value="InterPro"/>
</dbReference>
<gene>
    <name evidence="12" type="ORF">Ddye_006499</name>
</gene>
<dbReference type="EMBL" id="JANJYI010000002">
    <property type="protein sequence ID" value="KAK2659966.1"/>
    <property type="molecule type" value="Genomic_DNA"/>
</dbReference>
<reference evidence="12" key="1">
    <citation type="journal article" date="2023" name="Plant J.">
        <title>Genome sequences and population genomics provide insights into the demographic history, inbreeding, and mutation load of two 'living fossil' tree species of Dipteronia.</title>
        <authorList>
            <person name="Feng Y."/>
            <person name="Comes H.P."/>
            <person name="Chen J."/>
            <person name="Zhu S."/>
            <person name="Lu R."/>
            <person name="Zhang X."/>
            <person name="Li P."/>
            <person name="Qiu J."/>
            <person name="Olsen K.M."/>
            <person name="Qiu Y."/>
        </authorList>
    </citation>
    <scope>NUCLEOTIDE SEQUENCE</scope>
    <source>
        <strain evidence="12">KIB01</strain>
    </source>
</reference>
<dbReference type="InterPro" id="IPR056301">
    <property type="entry name" value="GWD-like_N_Ig"/>
</dbReference>
<dbReference type="InterPro" id="IPR055495">
    <property type="entry name" value="CWD_DUF7067"/>
</dbReference>
<evidence type="ECO:0000256" key="5">
    <source>
        <dbReference type="ARBA" id="ARBA00023163"/>
    </source>
</evidence>
<evidence type="ECO:0000256" key="4">
    <source>
        <dbReference type="ARBA" id="ARBA00023015"/>
    </source>
</evidence>
<evidence type="ECO:0000259" key="9">
    <source>
        <dbReference type="Pfam" id="PF02751"/>
    </source>
</evidence>
<evidence type="ECO:0008006" key="14">
    <source>
        <dbReference type="Google" id="ProtNLM"/>
    </source>
</evidence>
<keyword evidence="3" id="KW-0479">Metal-binding</keyword>
<sequence length="348" mass="39685">MATFELYRRSTIGMCLTDTLDEMVQNGTLTPELAIQVLVQFDKSMTEALETQVKSKVTIKGHLHTYRFCDNVWTFILQDAVFKSDECQETVDRMATSKDKQVPRIHHFELVEGMKLQQGSLQTLFTKTGETYVVIVELRDSKMHAIEFVLKDGSHDRWLKLDRGNFRIEVPETDTNTCHRPIPKDLIDRKAYLIWESKGKPQSSPQQQQQGYNDALRELQSQLSNGISVKELQSSHIPTSTTSVPYNRDKLQYGVPSFHCRRHDVQKWLQKLCKAHSKRTTLPSSTLVDLVENFVGGDNVISQQSYHIGNHEIVVLSKIISSNYHILVAVNMKGATVLHWGVSKLSGE</sequence>
<evidence type="ECO:0000313" key="13">
    <source>
        <dbReference type="Proteomes" id="UP001280121"/>
    </source>
</evidence>
<dbReference type="PANTHER" id="PTHR46999:SF4">
    <property type="entry name" value="ALPHA-GLUCAN WATER DIKINASE 2"/>
    <property type="match status" value="1"/>
</dbReference>
<dbReference type="CDD" id="cd10014">
    <property type="entry name" value="TFIIA_gamma_C"/>
    <property type="match status" value="1"/>
</dbReference>
<comment type="subcellular location">
    <subcellularLocation>
        <location evidence="1">Nucleus</location>
    </subcellularLocation>
</comment>
<dbReference type="GO" id="GO:0046872">
    <property type="term" value="F:metal ion binding"/>
    <property type="evidence" value="ECO:0007669"/>
    <property type="project" value="UniProtKB-KW"/>
</dbReference>
<evidence type="ECO:0000256" key="7">
    <source>
        <dbReference type="ARBA" id="ARBA00023277"/>
    </source>
</evidence>
<dbReference type="Pfam" id="PF02751">
    <property type="entry name" value="TFIIA_gamma_C"/>
    <property type="match status" value="1"/>
</dbReference>
<protein>
    <recommendedName>
        <fullName evidence="14">Transcription initiation factor IIA subunit 2</fullName>
    </recommendedName>
</protein>
<dbReference type="GO" id="GO:0005672">
    <property type="term" value="C:transcription factor TFIIA complex"/>
    <property type="evidence" value="ECO:0007669"/>
    <property type="project" value="InterPro"/>
</dbReference>
<keyword evidence="13" id="KW-1185">Reference proteome</keyword>
<dbReference type="Pfam" id="PF23166">
    <property type="entry name" value="Ig_N_CWD1"/>
    <property type="match status" value="1"/>
</dbReference>
<dbReference type="FunFam" id="1.10.287.190:FF:000001">
    <property type="entry name" value="Transcription initiation factor IIA subunit 2"/>
    <property type="match status" value="1"/>
</dbReference>
<dbReference type="CDD" id="cd10145">
    <property type="entry name" value="TFIIA_gamma_N"/>
    <property type="match status" value="1"/>
</dbReference>
<keyword evidence="4" id="KW-0805">Transcription regulation</keyword>
<evidence type="ECO:0000256" key="3">
    <source>
        <dbReference type="ARBA" id="ARBA00022723"/>
    </source>
</evidence>
<evidence type="ECO:0000259" key="10">
    <source>
        <dbReference type="Pfam" id="PF23166"/>
    </source>
</evidence>
<feature type="domain" description="Transcription initiation factor IIA gamma subunit C-terminal" evidence="9">
    <location>
        <begin position="60"/>
        <end position="93"/>
    </location>
</feature>
<dbReference type="InterPro" id="IPR009088">
    <property type="entry name" value="TFIIA_b-brl"/>
</dbReference>
<dbReference type="InterPro" id="IPR015872">
    <property type="entry name" value="TFIIA_gsu_N"/>
</dbReference>
<dbReference type="AlphaFoldDB" id="A0AAE0CQS8"/>
<organism evidence="12 13">
    <name type="scientific">Dipteronia dyeriana</name>
    <dbReference type="NCBI Taxonomy" id="168575"/>
    <lineage>
        <taxon>Eukaryota</taxon>
        <taxon>Viridiplantae</taxon>
        <taxon>Streptophyta</taxon>
        <taxon>Embryophyta</taxon>
        <taxon>Tracheophyta</taxon>
        <taxon>Spermatophyta</taxon>
        <taxon>Magnoliopsida</taxon>
        <taxon>eudicotyledons</taxon>
        <taxon>Gunneridae</taxon>
        <taxon>Pentapetalae</taxon>
        <taxon>rosids</taxon>
        <taxon>malvids</taxon>
        <taxon>Sapindales</taxon>
        <taxon>Sapindaceae</taxon>
        <taxon>Hippocastanoideae</taxon>
        <taxon>Acereae</taxon>
        <taxon>Dipteronia</taxon>
    </lineage>
</organism>
<keyword evidence="5" id="KW-0804">Transcription</keyword>
<evidence type="ECO:0000259" key="11">
    <source>
        <dbReference type="Pfam" id="PF23229"/>
    </source>
</evidence>
<dbReference type="PANTHER" id="PTHR46999">
    <property type="entry name" value="ALPHA-GLUCAN WATER DIKINASE 1, CHLOROPLASTIC-RELATED"/>
    <property type="match status" value="1"/>
</dbReference>
<evidence type="ECO:0000259" key="8">
    <source>
        <dbReference type="Pfam" id="PF02268"/>
    </source>
</evidence>
<accession>A0AAE0CQS8</accession>
<evidence type="ECO:0000256" key="6">
    <source>
        <dbReference type="ARBA" id="ARBA00023242"/>
    </source>
</evidence>
<keyword evidence="7" id="KW-0119">Carbohydrate metabolism</keyword>
<comment type="similarity">
    <text evidence="2">Belongs to the TFIIA subunit 2 family.</text>
</comment>
<feature type="domain" description="Alpha-glucan water dikinase-like N-terminal Ig-like" evidence="10">
    <location>
        <begin position="114"/>
        <end position="169"/>
    </location>
</feature>